<reference evidence="1" key="1">
    <citation type="submission" date="2021-06" db="EMBL/GenBank/DDBJ databases">
        <authorList>
            <person name="Kallberg Y."/>
            <person name="Tangrot J."/>
            <person name="Rosling A."/>
        </authorList>
    </citation>
    <scope>NUCLEOTIDE SEQUENCE</scope>
    <source>
        <strain evidence="1">BR232B</strain>
    </source>
</reference>
<name>A0A9N9E3Y8_9GLOM</name>
<proteinExistence type="predicted"/>
<feature type="non-terminal residue" evidence="1">
    <location>
        <position position="104"/>
    </location>
</feature>
<organism evidence="1 2">
    <name type="scientific">Paraglomus brasilianum</name>
    <dbReference type="NCBI Taxonomy" id="144538"/>
    <lineage>
        <taxon>Eukaryota</taxon>
        <taxon>Fungi</taxon>
        <taxon>Fungi incertae sedis</taxon>
        <taxon>Mucoromycota</taxon>
        <taxon>Glomeromycotina</taxon>
        <taxon>Glomeromycetes</taxon>
        <taxon>Paraglomerales</taxon>
        <taxon>Paraglomeraceae</taxon>
        <taxon>Paraglomus</taxon>
    </lineage>
</organism>
<gene>
    <name evidence="1" type="ORF">PBRASI_LOCUS10603</name>
</gene>
<dbReference type="AlphaFoldDB" id="A0A9N9E3Y8"/>
<dbReference type="EMBL" id="CAJVPI010003354">
    <property type="protein sequence ID" value="CAG8657561.1"/>
    <property type="molecule type" value="Genomic_DNA"/>
</dbReference>
<accession>A0A9N9E3Y8</accession>
<evidence type="ECO:0000313" key="1">
    <source>
        <dbReference type="EMBL" id="CAG8657561.1"/>
    </source>
</evidence>
<keyword evidence="2" id="KW-1185">Reference proteome</keyword>
<dbReference type="OrthoDB" id="2417504at2759"/>
<comment type="caution">
    <text evidence="1">The sequence shown here is derived from an EMBL/GenBank/DDBJ whole genome shotgun (WGS) entry which is preliminary data.</text>
</comment>
<evidence type="ECO:0000313" key="2">
    <source>
        <dbReference type="Proteomes" id="UP000789739"/>
    </source>
</evidence>
<protein>
    <submittedName>
        <fullName evidence="1">9418_t:CDS:1</fullName>
    </submittedName>
</protein>
<sequence length="104" mass="11780">MGLVHKAVIHPTDLEKVCKSLAQGSYRSISDIRFAKLAKVKIRLVGCYGNRELIFKLLLQNNVIDKHRYEEFIDAERKPDSVRSLKPTLAAGLYLLKIKSDLGL</sequence>
<dbReference type="Proteomes" id="UP000789739">
    <property type="component" value="Unassembled WGS sequence"/>
</dbReference>